<feature type="compositionally biased region" description="Basic residues" evidence="2">
    <location>
        <begin position="36"/>
        <end position="48"/>
    </location>
</feature>
<evidence type="ECO:0000313" key="4">
    <source>
        <dbReference type="Proteomes" id="UP000254866"/>
    </source>
</evidence>
<reference evidence="3 4" key="1">
    <citation type="journal article" date="2018" name="IMA Fungus">
        <title>IMA Genome-F 9: Draft genome sequence of Annulohypoxylon stygium, Aspergillus mulundensis, Berkeleyomyces basicola (syn. Thielaviopsis basicola), Ceratocystis smalleyi, two Cercospora beticola strains, Coleophoma cylindrospora, Fusarium fracticaudum, Phialophora cf. hyalina, and Morchella septimelata.</title>
        <authorList>
            <person name="Wingfield B.D."/>
            <person name="Bills G.F."/>
            <person name="Dong Y."/>
            <person name="Huang W."/>
            <person name="Nel W.J."/>
            <person name="Swalarsk-Parry B.S."/>
            <person name="Vaghefi N."/>
            <person name="Wilken P.M."/>
            <person name="An Z."/>
            <person name="de Beer Z.W."/>
            <person name="De Vos L."/>
            <person name="Chen L."/>
            <person name="Duong T.A."/>
            <person name="Gao Y."/>
            <person name="Hammerbacher A."/>
            <person name="Kikkert J.R."/>
            <person name="Li Y."/>
            <person name="Li H."/>
            <person name="Li K."/>
            <person name="Li Q."/>
            <person name="Liu X."/>
            <person name="Ma X."/>
            <person name="Naidoo K."/>
            <person name="Pethybridge S.J."/>
            <person name="Sun J."/>
            <person name="Steenkamp E.T."/>
            <person name="van der Nest M.A."/>
            <person name="van Wyk S."/>
            <person name="Wingfield M.J."/>
            <person name="Xiong C."/>
            <person name="Yue Q."/>
            <person name="Zhang X."/>
        </authorList>
    </citation>
    <scope>NUCLEOTIDE SEQUENCE [LARGE SCALE GENOMIC DNA]</scope>
    <source>
        <strain evidence="3 4">BP 5553</strain>
    </source>
</reference>
<evidence type="ECO:0000256" key="2">
    <source>
        <dbReference type="SAM" id="MobiDB-lite"/>
    </source>
</evidence>
<comment type="similarity">
    <text evidence="1">Belongs to the STK19 family.</text>
</comment>
<evidence type="ECO:0000313" key="3">
    <source>
        <dbReference type="EMBL" id="RDL34567.1"/>
    </source>
</evidence>
<sequence length="398" mass="42633">MSFRVTAAHSSRITKPKKAPAFKRSSSGSSPYSALPRRKPAPNSRSKKQAPDDDEDDDDDYFGDRLEDLGLVKALATDLTLRDVPQALLYTRGKMWSPIPERRAGMNSTRIAETLNFRASLPPIVTVSHIQALLNSPTTVEKEMAELVKKGAIRRITVGGRGNLGEVLILTKDLDDMIAKSNLSQDVKEKFTKILHTHPTALGMPRSGFLDEEFKELMRAGFITSSTPGGTLSDFFSRPAEGSRGTMTSINSISRAASGSLAAVGGEGAVHEAGGSGGGVKTPSGSGELSLALPATGSFLKVLSNARSHLVSLLSKSKFRQAPETLLRQRWDGGIGADDEASAARRNRGEFDGVLPGRTKKWKQFHGVSFEWVLGECVGAGLVEVFNTGSVGRGVRAL</sequence>
<gene>
    <name evidence="3" type="ORF">BP5553_07695</name>
</gene>
<dbReference type="Proteomes" id="UP000254866">
    <property type="component" value="Unassembled WGS sequence"/>
</dbReference>
<dbReference type="EMBL" id="NPIC01000007">
    <property type="protein sequence ID" value="RDL34567.1"/>
    <property type="molecule type" value="Genomic_DNA"/>
</dbReference>
<dbReference type="InterPro" id="IPR018865">
    <property type="entry name" value="STK19-like"/>
</dbReference>
<dbReference type="GeneID" id="43600544"/>
<dbReference type="PANTHER" id="PTHR15243:SF0">
    <property type="entry name" value="SERINE_THREONINE-PROTEIN KINASE 19"/>
    <property type="match status" value="1"/>
</dbReference>
<dbReference type="GO" id="GO:0046579">
    <property type="term" value="P:positive regulation of Ras protein signal transduction"/>
    <property type="evidence" value="ECO:0007669"/>
    <property type="project" value="TreeGrafter"/>
</dbReference>
<dbReference type="RefSeq" id="XP_031867549.1">
    <property type="nucleotide sequence ID" value="XM_032016318.1"/>
</dbReference>
<comment type="caution">
    <text evidence="3">The sequence shown here is derived from an EMBL/GenBank/DDBJ whole genome shotgun (WGS) entry which is preliminary data.</text>
</comment>
<evidence type="ECO:0000256" key="1">
    <source>
        <dbReference type="ARBA" id="ARBA00093458"/>
    </source>
</evidence>
<dbReference type="AlphaFoldDB" id="A0A370TH87"/>
<dbReference type="OrthoDB" id="3980126at2759"/>
<dbReference type="Pfam" id="PF10494">
    <property type="entry name" value="Stk19"/>
    <property type="match status" value="1"/>
</dbReference>
<organism evidence="3 4">
    <name type="scientific">Venustampulla echinocandica</name>
    <dbReference type="NCBI Taxonomy" id="2656787"/>
    <lineage>
        <taxon>Eukaryota</taxon>
        <taxon>Fungi</taxon>
        <taxon>Dikarya</taxon>
        <taxon>Ascomycota</taxon>
        <taxon>Pezizomycotina</taxon>
        <taxon>Leotiomycetes</taxon>
        <taxon>Helotiales</taxon>
        <taxon>Pleuroascaceae</taxon>
        <taxon>Venustampulla</taxon>
    </lineage>
</organism>
<feature type="compositionally biased region" description="Basic residues" evidence="2">
    <location>
        <begin position="12"/>
        <end position="21"/>
    </location>
</feature>
<proteinExistence type="inferred from homology"/>
<name>A0A370TH87_9HELO</name>
<keyword evidence="4" id="KW-1185">Reference proteome</keyword>
<evidence type="ECO:0008006" key="5">
    <source>
        <dbReference type="Google" id="ProtNLM"/>
    </source>
</evidence>
<dbReference type="PANTHER" id="PTHR15243">
    <property type="entry name" value="SERINE/THREONINE-PROTEIN KINASE 19"/>
    <property type="match status" value="1"/>
</dbReference>
<protein>
    <recommendedName>
        <fullName evidence="5">Serine-threonine protein kinase 19</fullName>
    </recommendedName>
</protein>
<feature type="compositionally biased region" description="Acidic residues" evidence="2">
    <location>
        <begin position="52"/>
        <end position="61"/>
    </location>
</feature>
<feature type="region of interest" description="Disordered" evidence="2">
    <location>
        <begin position="1"/>
        <end position="61"/>
    </location>
</feature>
<accession>A0A370TH87</accession>